<sequence>MSKKAEGKKLVNVSVLDVMRSIVNRHTKFFQNDFDYDVERIRAAALKASQKNICFVWLCRECGTWLLRERDLFIRETGDYNILMYYEWQKADKILAFAAEINAVNGSRVMGNIYSLDFEKYCKHVQEAAVPAGSIVLCYENGWRIKMPSEHFSASPDKEFGKFENFEFQPESEEGLRILLREERQDRQQFQEVSVI</sequence>
<proteinExistence type="predicted"/>
<accession>N2B8E8</accession>
<dbReference type="eggNOG" id="COG0249">
    <property type="taxonomic scope" value="Bacteria"/>
</dbReference>
<dbReference type="STRING" id="1235802.C823_01442"/>
<evidence type="ECO:0000313" key="2">
    <source>
        <dbReference type="Proteomes" id="UP000012589"/>
    </source>
</evidence>
<organism evidence="1 2">
    <name type="scientific">Eubacterium plexicaudatum ASF492</name>
    <dbReference type="NCBI Taxonomy" id="1235802"/>
    <lineage>
        <taxon>Bacteria</taxon>
        <taxon>Bacillati</taxon>
        <taxon>Bacillota</taxon>
        <taxon>Clostridia</taxon>
        <taxon>Eubacteriales</taxon>
        <taxon>Eubacteriaceae</taxon>
        <taxon>Eubacterium</taxon>
    </lineage>
</organism>
<dbReference type="PATRIC" id="fig|1235802.3.peg.1533"/>
<name>N2B8E8_9FIRM</name>
<comment type="caution">
    <text evidence="1">The sequence shown here is derived from an EMBL/GenBank/DDBJ whole genome shotgun (WGS) entry which is preliminary data.</text>
</comment>
<dbReference type="HOGENOM" id="CLU_051658_1_0_9"/>
<dbReference type="AlphaFoldDB" id="N2B8E8"/>
<dbReference type="OrthoDB" id="1653505at2"/>
<protein>
    <submittedName>
        <fullName evidence="1">Uncharacterized protein</fullName>
    </submittedName>
</protein>
<reference evidence="1 2" key="1">
    <citation type="journal article" date="2014" name="Genome Announc.">
        <title>Draft genome sequences of the altered schaedler flora, a defined bacterial community from gnotobiotic mice.</title>
        <authorList>
            <person name="Wannemuehler M.J."/>
            <person name="Overstreet A.M."/>
            <person name="Ward D.V."/>
            <person name="Phillips G.J."/>
        </authorList>
    </citation>
    <scope>NUCLEOTIDE SEQUENCE [LARGE SCALE GENOMIC DNA]</scope>
    <source>
        <strain evidence="1 2">ASF492</strain>
    </source>
</reference>
<evidence type="ECO:0000313" key="1">
    <source>
        <dbReference type="EMBL" id="EMZ33024.1"/>
    </source>
</evidence>
<dbReference type="EMBL" id="AQFT01000041">
    <property type="protein sequence ID" value="EMZ33024.1"/>
    <property type="molecule type" value="Genomic_DNA"/>
</dbReference>
<dbReference type="Proteomes" id="UP000012589">
    <property type="component" value="Unassembled WGS sequence"/>
</dbReference>
<gene>
    <name evidence="1" type="ORF">C823_01442</name>
</gene>
<keyword evidence="2" id="KW-1185">Reference proteome</keyword>